<reference evidence="1 2" key="1">
    <citation type="journal article" date="2015" name="Stand. Genomic Sci.">
        <title>Genomic Encyclopedia of Bacterial and Archaeal Type Strains, Phase III: the genomes of soil and plant-associated and newly described type strains.</title>
        <authorList>
            <person name="Whitman W.B."/>
            <person name="Woyke T."/>
            <person name="Klenk H.P."/>
            <person name="Zhou Y."/>
            <person name="Lilburn T.G."/>
            <person name="Beck B.J."/>
            <person name="De Vos P."/>
            <person name="Vandamme P."/>
            <person name="Eisen J.A."/>
            <person name="Garrity G."/>
            <person name="Hugenholtz P."/>
            <person name="Kyrpides N.C."/>
        </authorList>
    </citation>
    <scope>NUCLEOTIDE SEQUENCE [LARGE SCALE GENOMIC DNA]</scope>
    <source>
        <strain evidence="1 2">A3</strain>
    </source>
</reference>
<accession>A0A4R2IGF3</accession>
<gene>
    <name evidence="1" type="ORF">EV148_101719</name>
</gene>
<name>A0A4R2IGF3_9GAMM</name>
<evidence type="ECO:0000313" key="1">
    <source>
        <dbReference type="EMBL" id="TCO43296.1"/>
    </source>
</evidence>
<proteinExistence type="predicted"/>
<evidence type="ECO:0000313" key="2">
    <source>
        <dbReference type="Proteomes" id="UP000294862"/>
    </source>
</evidence>
<keyword evidence="2" id="KW-1185">Reference proteome</keyword>
<protein>
    <recommendedName>
        <fullName evidence="3">Cbb3-type cytochrome oxidase component FixQ</fullName>
    </recommendedName>
</protein>
<comment type="caution">
    <text evidence="1">The sequence shown here is derived from an EMBL/GenBank/DDBJ whole genome shotgun (WGS) entry which is preliminary data.</text>
</comment>
<dbReference type="Proteomes" id="UP000294862">
    <property type="component" value="Unassembled WGS sequence"/>
</dbReference>
<dbReference type="EMBL" id="SLWQ01000001">
    <property type="protein sequence ID" value="TCO43296.1"/>
    <property type="molecule type" value="Genomic_DNA"/>
</dbReference>
<evidence type="ECO:0008006" key="3">
    <source>
        <dbReference type="Google" id="ProtNLM"/>
    </source>
</evidence>
<dbReference type="RefSeq" id="WP_131993519.1">
    <property type="nucleotide sequence ID" value="NZ_JACGXM010000002.1"/>
</dbReference>
<dbReference type="AlphaFoldDB" id="A0A4R2IGF3"/>
<sequence>MTSGILIAVMLVLFPVLAAWAWSARRRDAFEEAAALALERPTDNPHAEDCP</sequence>
<organism evidence="1 2">
    <name type="scientific">Dokdonella fugitiva</name>
    <dbReference type="NCBI Taxonomy" id="328517"/>
    <lineage>
        <taxon>Bacteria</taxon>
        <taxon>Pseudomonadati</taxon>
        <taxon>Pseudomonadota</taxon>
        <taxon>Gammaproteobacteria</taxon>
        <taxon>Lysobacterales</taxon>
        <taxon>Rhodanobacteraceae</taxon>
        <taxon>Dokdonella</taxon>
    </lineage>
</organism>